<comment type="caution">
    <text evidence="3">The sequence shown here is derived from an EMBL/GenBank/DDBJ whole genome shotgun (WGS) entry which is preliminary data.</text>
</comment>
<organism evidence="3 4">
    <name type="scientific">Streptomyces finlayi</name>
    <dbReference type="NCBI Taxonomy" id="67296"/>
    <lineage>
        <taxon>Bacteria</taxon>
        <taxon>Bacillati</taxon>
        <taxon>Actinomycetota</taxon>
        <taxon>Actinomycetes</taxon>
        <taxon>Kitasatosporales</taxon>
        <taxon>Streptomycetaceae</taxon>
        <taxon>Streptomyces</taxon>
    </lineage>
</organism>
<evidence type="ECO:0000256" key="1">
    <source>
        <dbReference type="SAM" id="MobiDB-lite"/>
    </source>
</evidence>
<feature type="region of interest" description="Disordered" evidence="1">
    <location>
        <begin position="806"/>
        <end position="832"/>
    </location>
</feature>
<keyword evidence="2" id="KW-0812">Transmembrane</keyword>
<feature type="transmembrane region" description="Helical" evidence="2">
    <location>
        <begin position="164"/>
        <end position="183"/>
    </location>
</feature>
<dbReference type="AlphaFoldDB" id="A0A918X8W9"/>
<dbReference type="RefSeq" id="WP_189828405.1">
    <property type="nucleotide sequence ID" value="NZ_BMVC01000031.1"/>
</dbReference>
<feature type="transmembrane region" description="Helical" evidence="2">
    <location>
        <begin position="459"/>
        <end position="482"/>
    </location>
</feature>
<evidence type="ECO:0000313" key="3">
    <source>
        <dbReference type="EMBL" id="GHD18808.1"/>
    </source>
</evidence>
<accession>A0A918X8W9</accession>
<feature type="region of interest" description="Disordered" evidence="1">
    <location>
        <begin position="844"/>
        <end position="895"/>
    </location>
</feature>
<protein>
    <submittedName>
        <fullName evidence="3">Uncharacterized protein</fullName>
    </submittedName>
</protein>
<reference evidence="3" key="1">
    <citation type="journal article" date="2014" name="Int. J. Syst. Evol. Microbiol.">
        <title>Complete genome sequence of Corynebacterium casei LMG S-19264T (=DSM 44701T), isolated from a smear-ripened cheese.</title>
        <authorList>
            <consortium name="US DOE Joint Genome Institute (JGI-PGF)"/>
            <person name="Walter F."/>
            <person name="Albersmeier A."/>
            <person name="Kalinowski J."/>
            <person name="Ruckert C."/>
        </authorList>
    </citation>
    <scope>NUCLEOTIDE SEQUENCE</scope>
    <source>
        <strain evidence="3">JCM 4637</strain>
    </source>
</reference>
<feature type="compositionally biased region" description="Basic and acidic residues" evidence="1">
    <location>
        <begin position="883"/>
        <end position="895"/>
    </location>
</feature>
<proteinExistence type="predicted"/>
<feature type="region of interest" description="Disordered" evidence="1">
    <location>
        <begin position="638"/>
        <end position="691"/>
    </location>
</feature>
<evidence type="ECO:0000313" key="4">
    <source>
        <dbReference type="Proteomes" id="UP000638353"/>
    </source>
</evidence>
<keyword evidence="2" id="KW-0472">Membrane</keyword>
<feature type="compositionally biased region" description="Gly residues" evidence="1">
    <location>
        <begin position="655"/>
        <end position="687"/>
    </location>
</feature>
<evidence type="ECO:0000256" key="2">
    <source>
        <dbReference type="SAM" id="Phobius"/>
    </source>
</evidence>
<feature type="transmembrane region" description="Helical" evidence="2">
    <location>
        <begin position="494"/>
        <end position="511"/>
    </location>
</feature>
<gene>
    <name evidence="3" type="ORF">GCM10010334_81980</name>
</gene>
<feature type="transmembrane region" description="Helical" evidence="2">
    <location>
        <begin position="402"/>
        <end position="423"/>
    </location>
</feature>
<feature type="transmembrane region" description="Helical" evidence="2">
    <location>
        <begin position="429"/>
        <end position="447"/>
    </location>
</feature>
<feature type="compositionally biased region" description="Polar residues" evidence="1">
    <location>
        <begin position="844"/>
        <end position="859"/>
    </location>
</feature>
<name>A0A918X8W9_9ACTN</name>
<feature type="transmembrane region" description="Helical" evidence="2">
    <location>
        <begin position="84"/>
        <end position="117"/>
    </location>
</feature>
<sequence>MKIRMPFDRYSVRNTAWVCLLVFVFVVVDTQVAAAADANGAGASGGLLGPLNLTTSEGAPLDNYTLGSDPGIILNFGDNARSFLLGGVFAAVRMVCGMAGWLTEFVFTFPLLNLLLGPAQELSDTYNHLVVDTLGLKGLLLGWAFVFGLILFMRGKAARGLGEIMLTLLIAALAASALIRPDYLLGKDGPMNQVHQAAAEVAATTVNVYDFNTHGDKPCAGLPAAAALACDQRESAKTPAGGAPQAKDIAKPIQDVLTNALVVKPFMLLQYGRLLDPQKDAAAYAVHLRWVTGKYKPSYFRDSDKAKAALKPCEKLLDAGKDRCKQGVLEQLAKEEGTELSPSDVPGYEADDAPVTPEKVLGYISPEAREFQQFAKDLEKTGPTGKAAAEYARSSSWERVGAALLMLIAAVLIGALIGAMALVMLGTQGAELGAAATGGVAFVWGMLPGPSRVTVWKWVMVFMASTLLMFAVAAFLPAFGIAVDVMLTEGDALLLERLLLLDVLALLGLAFHRRLLASASGFADRLATRMRFAKVGGTHLPGDSSEIGAALATYASNSGGGSGGLLPMGGGFRAGLLGTRQKLMGRLAAMSDGTGMPINSGRVLADAGAEARRGLAPAMLAATGAAIAGRAAHGLLIGQRPDDEKLATWQKPTGPEGGEGPEGPHGPHGTGPHGTGPHGPGPHGGGAPLRVDKQTGEVLHDPSADRPLVGVRAHNRLVRFRGYRIARRAGIVGYQATYGLPATLNRAHQKRSELSEDVRQQLRVTGNQLREDGRQWEPVGQVINASATATRQAARDAAMTGVLLTGRTPTRDHEGTVRTPHSRPAQGTGRARQQVMDALINAQRSTWESQPPWSEPDTSADQKRVKDALLNARKAAAVTDPPWWHDDATPGGEHS</sequence>
<dbReference type="Proteomes" id="UP000638353">
    <property type="component" value="Unassembled WGS sequence"/>
</dbReference>
<dbReference type="EMBL" id="BMVC01000031">
    <property type="protein sequence ID" value="GHD18808.1"/>
    <property type="molecule type" value="Genomic_DNA"/>
</dbReference>
<keyword evidence="2" id="KW-1133">Transmembrane helix</keyword>
<reference evidence="3" key="2">
    <citation type="submission" date="2020-09" db="EMBL/GenBank/DDBJ databases">
        <authorList>
            <person name="Sun Q."/>
            <person name="Ohkuma M."/>
        </authorList>
    </citation>
    <scope>NUCLEOTIDE SEQUENCE</scope>
    <source>
        <strain evidence="3">JCM 4637</strain>
    </source>
</reference>
<feature type="transmembrane region" description="Helical" evidence="2">
    <location>
        <begin position="129"/>
        <end position="152"/>
    </location>
</feature>